<dbReference type="Proteomes" id="UP000887565">
    <property type="component" value="Unplaced"/>
</dbReference>
<reference evidence="2" key="1">
    <citation type="submission" date="2022-11" db="UniProtKB">
        <authorList>
            <consortium name="WormBaseParasite"/>
        </authorList>
    </citation>
    <scope>IDENTIFICATION</scope>
</reference>
<organism evidence="1 2">
    <name type="scientific">Romanomermis culicivorax</name>
    <name type="common">Nematode worm</name>
    <dbReference type="NCBI Taxonomy" id="13658"/>
    <lineage>
        <taxon>Eukaryota</taxon>
        <taxon>Metazoa</taxon>
        <taxon>Ecdysozoa</taxon>
        <taxon>Nematoda</taxon>
        <taxon>Enoplea</taxon>
        <taxon>Dorylaimia</taxon>
        <taxon>Mermithida</taxon>
        <taxon>Mermithoidea</taxon>
        <taxon>Mermithidae</taxon>
        <taxon>Romanomermis</taxon>
    </lineage>
</organism>
<proteinExistence type="predicted"/>
<evidence type="ECO:0000313" key="2">
    <source>
        <dbReference type="WBParaSite" id="nRc.2.0.1.t41155-RA"/>
    </source>
</evidence>
<accession>A0A915KSR3</accession>
<evidence type="ECO:0000313" key="1">
    <source>
        <dbReference type="Proteomes" id="UP000887565"/>
    </source>
</evidence>
<protein>
    <submittedName>
        <fullName evidence="2">Uncharacterized protein</fullName>
    </submittedName>
</protein>
<keyword evidence="1" id="KW-1185">Reference proteome</keyword>
<dbReference type="AlphaFoldDB" id="A0A915KSR3"/>
<dbReference type="WBParaSite" id="nRc.2.0.1.t41155-RA">
    <property type="protein sequence ID" value="nRc.2.0.1.t41155-RA"/>
    <property type="gene ID" value="nRc.2.0.1.g41155"/>
</dbReference>
<sequence>MLTTVSTDKTAGSSKRLQHVACTMGAAVAKVVVTTLGKSWLGSQQEYTSVLRTLVVVKSISKATCKLLGRGEWTPTDAMVLGESTIAQVETLDVIVG</sequence>
<name>A0A915KSR3_ROMCU</name>